<dbReference type="InterPro" id="IPR016612">
    <property type="entry name" value="Mediator_Med6_fun"/>
</dbReference>
<dbReference type="Pfam" id="PF04934">
    <property type="entry name" value="Med6"/>
    <property type="match status" value="1"/>
</dbReference>
<keyword evidence="5 9" id="KW-0010">Activator</keyword>
<dbReference type="PANTHER" id="PTHR13104">
    <property type="entry name" value="MED-6-RELATED"/>
    <property type="match status" value="1"/>
</dbReference>
<keyword evidence="4 9" id="KW-0805">Transcription regulation</keyword>
<evidence type="ECO:0000256" key="3">
    <source>
        <dbReference type="ARBA" id="ARBA00020634"/>
    </source>
</evidence>
<evidence type="ECO:0000256" key="2">
    <source>
        <dbReference type="ARBA" id="ARBA00007526"/>
    </source>
</evidence>
<accession>A0ABP0EL59</accession>
<name>A0ABP0EL59_9ASCO</name>
<comment type="similarity">
    <text evidence="2 9">Belongs to the Mediator complex subunit 6 family.</text>
</comment>
<dbReference type="InterPro" id="IPR007018">
    <property type="entry name" value="Mediator_Med6"/>
</dbReference>
<evidence type="ECO:0000256" key="6">
    <source>
        <dbReference type="ARBA" id="ARBA00023163"/>
    </source>
</evidence>
<sequence>MAKSEPLDEIQWKSPEWIQQFGLHTQNVLDYFSESPFYDRTSNNQVIKMQLQFQTVPLNVHPQTYIESKLLEMVGIEFAIVHVKEPGFWIIRKQNRLSPTSTIVQQDYYIIGANIYQAPKVYDILSSRLLSSIRSVKSSLDLLNKLSNYDVGYGGHSYPSINDRSNIDQSVTMTNTNTVANTVANTATPMIMTPSIGTGGNIGGNNAATNSASNTNINTVINPNIANNSTINKISSSTFDGLLSSVMNSAEQGTYLDDIPLYGKGSTVERMDLKINLEDDDE</sequence>
<proteinExistence type="inferred from homology"/>
<dbReference type="PIRSF" id="PIRSF013286">
    <property type="entry name" value="MED6_fungi"/>
    <property type="match status" value="1"/>
</dbReference>
<keyword evidence="7 9" id="KW-0539">Nucleus</keyword>
<comment type="subunit">
    <text evidence="9">Component of the Mediator complex.</text>
</comment>
<evidence type="ECO:0000256" key="4">
    <source>
        <dbReference type="ARBA" id="ARBA00023015"/>
    </source>
</evidence>
<dbReference type="InterPro" id="IPR038566">
    <property type="entry name" value="Mediator_Med6_sf"/>
</dbReference>
<evidence type="ECO:0000313" key="10">
    <source>
        <dbReference type="EMBL" id="CAK7921729.1"/>
    </source>
</evidence>
<protein>
    <recommendedName>
        <fullName evidence="3 9">Mediator of RNA polymerase II transcription subunit 6</fullName>
    </recommendedName>
    <alternativeName>
        <fullName evidence="8 9">Mediator complex subunit 6</fullName>
    </alternativeName>
</protein>
<dbReference type="EMBL" id="OZ004260">
    <property type="protein sequence ID" value="CAK7921729.1"/>
    <property type="molecule type" value="Genomic_DNA"/>
</dbReference>
<dbReference type="Proteomes" id="UP001497600">
    <property type="component" value="Chromosome H"/>
</dbReference>
<comment type="function">
    <text evidence="9">Component of the Mediator complex, a coactivator involved in the regulated transcription of nearly all RNA polymerase II-dependent genes. Mediator functions as a bridge to convey information from gene-specific regulatory proteins to the basal RNA polymerase II transcription machinery.</text>
</comment>
<gene>
    <name evidence="10" type="primary">MED6</name>
    <name evidence="10" type="ORF">CAAN4_H17656</name>
</gene>
<evidence type="ECO:0000256" key="5">
    <source>
        <dbReference type="ARBA" id="ARBA00023159"/>
    </source>
</evidence>
<evidence type="ECO:0000313" key="11">
    <source>
        <dbReference type="Proteomes" id="UP001497600"/>
    </source>
</evidence>
<organism evidence="10 11">
    <name type="scientific">[Candida] anglica</name>
    <dbReference type="NCBI Taxonomy" id="148631"/>
    <lineage>
        <taxon>Eukaryota</taxon>
        <taxon>Fungi</taxon>
        <taxon>Dikarya</taxon>
        <taxon>Ascomycota</taxon>
        <taxon>Saccharomycotina</taxon>
        <taxon>Pichiomycetes</taxon>
        <taxon>Debaryomycetaceae</taxon>
        <taxon>Kurtzmaniella</taxon>
    </lineage>
</organism>
<reference evidence="10 11" key="1">
    <citation type="submission" date="2024-01" db="EMBL/GenBank/DDBJ databases">
        <authorList>
            <consortium name="Genoscope - CEA"/>
            <person name="William W."/>
        </authorList>
    </citation>
    <scope>NUCLEOTIDE SEQUENCE [LARGE SCALE GENOMIC DNA]</scope>
    <source>
        <strain evidence="10 11">29B2s-10</strain>
    </source>
</reference>
<evidence type="ECO:0000256" key="9">
    <source>
        <dbReference type="PIRNR" id="PIRNR013286"/>
    </source>
</evidence>
<evidence type="ECO:0000256" key="8">
    <source>
        <dbReference type="ARBA" id="ARBA00031259"/>
    </source>
</evidence>
<keyword evidence="11" id="KW-1185">Reference proteome</keyword>
<comment type="subcellular location">
    <subcellularLocation>
        <location evidence="1 9">Nucleus</location>
    </subcellularLocation>
</comment>
<evidence type="ECO:0000256" key="1">
    <source>
        <dbReference type="ARBA" id="ARBA00004123"/>
    </source>
</evidence>
<keyword evidence="6 9" id="KW-0804">Transcription</keyword>
<evidence type="ECO:0000256" key="7">
    <source>
        <dbReference type="ARBA" id="ARBA00023242"/>
    </source>
</evidence>
<dbReference type="Gene3D" id="3.10.450.580">
    <property type="entry name" value="Mediator complex, subunit Med6"/>
    <property type="match status" value="1"/>
</dbReference>